<feature type="zinc finger region" description="C3H1-type" evidence="12">
    <location>
        <begin position="1944"/>
        <end position="1971"/>
    </location>
</feature>
<dbReference type="GO" id="GO:0003723">
    <property type="term" value="F:RNA binding"/>
    <property type="evidence" value="ECO:0007669"/>
    <property type="project" value="UniProtKB-UniRule"/>
</dbReference>
<dbReference type="PANTHER" id="PTHR18934">
    <property type="entry name" value="ATP-DEPENDENT RNA HELICASE"/>
    <property type="match status" value="1"/>
</dbReference>
<dbReference type="GO" id="GO:0016787">
    <property type="term" value="F:hydrolase activity"/>
    <property type="evidence" value="ECO:0007669"/>
    <property type="project" value="UniProtKB-KW"/>
</dbReference>
<evidence type="ECO:0000256" key="11">
    <source>
        <dbReference type="PROSITE-ProRule" id="PRU00176"/>
    </source>
</evidence>
<evidence type="ECO:0000256" key="2">
    <source>
        <dbReference type="ARBA" id="ARBA00022723"/>
    </source>
</evidence>
<dbReference type="GO" id="GO:0005524">
    <property type="term" value="F:ATP binding"/>
    <property type="evidence" value="ECO:0007669"/>
    <property type="project" value="UniProtKB-KW"/>
</dbReference>
<dbReference type="InterPro" id="IPR002867">
    <property type="entry name" value="IBR_dom"/>
</dbReference>
<keyword evidence="10" id="KW-0067">ATP-binding</keyword>
<dbReference type="SMART" id="SM00356">
    <property type="entry name" value="ZnF_C3H1"/>
    <property type="match status" value="1"/>
</dbReference>
<dbReference type="SUPFAM" id="SSF54791">
    <property type="entry name" value="Eukaryotic type KH-domain (KH-domain type I)"/>
    <property type="match status" value="1"/>
</dbReference>
<dbReference type="InterPro" id="IPR012677">
    <property type="entry name" value="Nucleotide-bd_a/b_plait_sf"/>
</dbReference>
<accession>A0A8S2KC97</accession>
<dbReference type="SMART" id="SM00847">
    <property type="entry name" value="HA2"/>
    <property type="match status" value="1"/>
</dbReference>
<dbReference type="InterPro" id="IPR044066">
    <property type="entry name" value="TRIAD_supradom"/>
</dbReference>
<dbReference type="SUPFAM" id="SSF54928">
    <property type="entry name" value="RNA-binding domain, RBD"/>
    <property type="match status" value="2"/>
</dbReference>
<dbReference type="PROSITE" id="PS50102">
    <property type="entry name" value="RRM"/>
    <property type="match status" value="1"/>
</dbReference>
<evidence type="ECO:0000256" key="10">
    <source>
        <dbReference type="ARBA" id="ARBA00022840"/>
    </source>
</evidence>
<dbReference type="PROSITE" id="PS50103">
    <property type="entry name" value="ZF_C3H1"/>
    <property type="match status" value="1"/>
</dbReference>
<evidence type="ECO:0000256" key="5">
    <source>
        <dbReference type="ARBA" id="ARBA00022771"/>
    </source>
</evidence>
<dbReference type="Gene3D" id="3.40.50.300">
    <property type="entry name" value="P-loop containing nucleotide triphosphate hydrolases"/>
    <property type="match status" value="2"/>
</dbReference>
<evidence type="ECO:0000256" key="12">
    <source>
        <dbReference type="PROSITE-ProRule" id="PRU00723"/>
    </source>
</evidence>
<keyword evidence="2 12" id="KW-0479">Metal-binding</keyword>
<feature type="domain" description="Helicase C-terminal" evidence="16">
    <location>
        <begin position="263"/>
        <end position="430"/>
    </location>
</feature>
<dbReference type="Gene3D" id="3.30.70.330">
    <property type="match status" value="1"/>
</dbReference>
<protein>
    <submittedName>
        <fullName evidence="18">Uncharacterized protein</fullName>
    </submittedName>
</protein>
<dbReference type="InterPro" id="IPR035979">
    <property type="entry name" value="RBD_domain_sf"/>
</dbReference>
<evidence type="ECO:0000256" key="7">
    <source>
        <dbReference type="ARBA" id="ARBA00022801"/>
    </source>
</evidence>
<feature type="region of interest" description="Disordered" evidence="13">
    <location>
        <begin position="1"/>
        <end position="61"/>
    </location>
</feature>
<dbReference type="Proteomes" id="UP000676336">
    <property type="component" value="Unassembled WGS sequence"/>
</dbReference>
<name>A0A8S2KC97_9BILA</name>
<sequence>MASNPIKRKNKDDGTNSSCSAEPKVRRVDTDPTACQYGRDFSLNNVPSDRFQENNSRESPLQMQHTKQKLIIWESHLSIDTGCSNLIEKLKINEVLILGVDTASDKSTRIVQYLVDTNFSDKRKILFIQPRISIMQSLAAHVANDEPLTLSQNQIKFISDTAFYTEYQNNPTFEQYSVVIINVAHDQNIDTAVVLGLMKKCMNNRKDLKLIVISAALDMHSLYNYFASNFPCDVLEAEDRDHPIGDIYLNDDDENYIQAAVAKVIELHNDADVGDILVFLTNQAEIRLALNNLNTKLRNDNSFLGLPFYEELPENEVARIFEEIADRRKIIFSTNIAESSVSFNRIKYVIDSGMVKEELWDEQRKMQMLKIGPTTKSSVLRRRAKAGTVPNGKCYHLYSVETYESMGESSHTGILYTQLAITILKLKYLNIDNIESFEWLQPPSISMIQDARQLLVWLNAIDTKGALTVLGKTIALLGIDPKLIVMLYKAQELDCLSYALILAGMLKVSQNIWQINEDTKSRGLTLLSRVEFSLDSGDHAVLVNIFLKWSTFCRKHPNKREQSEWCKNNCIDEGSLQLADNFMKEKAKQMGHEMKPLDSADFNDEIIHRLLQCITAGYFMNLAVSNGPLRSGYRVISAYSQTSNKSIGARAHPTSSLLFNDQVSKYILFNEFLSDRGTNYLMILSPINLDWLKSVSEDWYKAVNAAKLPTMSYESFALENVGEALLRAIVGRHSCNLNKLEDIAQATIDVDYKQSTLRIWSQSANLSNAKQIVQETVKKEKEKLLIEAEEMHIVGGTRILMSAGGVSERILFADDFVKIILANLPETTTEERVQDLCQPFGMVRRVDFVRYVENSMIFAVTYTTVEQASLAVTRLNGRIEHGYEIVVTRSFVRNPTNKSKQNCFLKAICYLTPSTGNGRILFNNEKSARDACNQLENLNYLCRYQYLRSLPTVKVTYCFIESNRKAFIYFKLRVDAHNAQSRIHFPETSKIIENRQNPGVSLLLEGLSRSDDEEDISSRFQDCEGFTGARILRGIKGQLFQKPTSAEHDIKKMFRHYTSFQQDVVSINPKVSTGRLEASVQFSDRNELERAVLEMNGKIELIGCGKVRLSEQNHNHSDASITKEDKHVLIFERLDLSFDKYDLIKILKENKLYNDVKNVEIYRQSFIGKSSRTEKHRGQSNADTALENLHSIFESKPEIFRSKPQFQTPVCAPDGTLTTMIVFKDPVDIATAIYHYDNRRIRLLRGSSRLHLVPSIRYQILINNHLSEVIPNKIEEAIQYTREKYRRIQVRVESFKKEERSAAMKIIIQGDDVHQITMAKIAFHTSMKGVEYKFKNDTNRIKPIFNHDIIPILRTIQAKTNTYIACYCFHSLIRIYGDNQAPEAAAKCIDEYIESVMNDKDFTIELKIPKGYLQQVLKLGTYYQDMIGNVFSVKIAISGAKRVVKIIGNQENTEKAEEAIKNLWSEVLAEEQSGPKDDLTTSANECPICCETANYNLLDCGHASCLRCLKQELSSKFDTTLSNESLKIKCIMQDCNSVLSLRDIKTIIDPEDMPKLARASFQAFLKTDTDIVQCIGNDCNQVYRKSKHPESYFCDTCLHTYCTKCEIEFHIGITCEQYQKLVTLEKDEKALAMNIGNLKLKSCPSCKQVIDRYEGCNAVKCKCGVSFCWRCFKTDPIDIHDVDKSIENSEIEETIEQTIGDVSFEIHEGKLYSIEDTPYRKLYLNFENERNLNELMKIGAIEIHNKRFLVSRYNRKDTPHSGRITPYLLIKSSEKNNSKKTLKDLTEFNIKEYFTTFGKVINFQRNDDHEATLKFAHYDIVDRIILTNPSHEINGVIIDVEKAVSPQASDINYNTKTPPCIHVSRLPHDVTSEELAQTFGAHVANIIIKTGYQRNELQSASQDNCEAWIINTGNERQTRDLAGKHSGKQLHGLEIQCNVTHEPIYRFELCRKFRLGSCSYEKRCIFKHILCSKLDDCLDKECRYGHSRKRKVESDVPDEDEDCEDDFYRLKISNLPIMASKEKLTKLLKLKDNHTSRLIFNERQSESLSSKVAYVIHQPALKYLQTQVRRFHDQHYSYDTLNKMKCQIEINPNYYKREDKHYVNDCPSTTDSEQSNISNKIPSKIPTLAFQQPIFSQTNSNFKLVIKSQLVFQF</sequence>
<evidence type="ECO:0000259" key="14">
    <source>
        <dbReference type="PROSITE" id="PS50102"/>
    </source>
</evidence>
<keyword evidence="3" id="KW-0677">Repeat</keyword>
<dbReference type="InterPro" id="IPR036612">
    <property type="entry name" value="KH_dom_type_1_sf"/>
</dbReference>
<dbReference type="SMART" id="SM00647">
    <property type="entry name" value="IBR"/>
    <property type="match status" value="2"/>
</dbReference>
<dbReference type="CDD" id="cd18791">
    <property type="entry name" value="SF2_C_RHA"/>
    <property type="match status" value="1"/>
</dbReference>
<dbReference type="PROSITE" id="PS51194">
    <property type="entry name" value="HELICASE_CTER"/>
    <property type="match status" value="1"/>
</dbReference>
<dbReference type="GO" id="GO:0008270">
    <property type="term" value="F:zinc ion binding"/>
    <property type="evidence" value="ECO:0007669"/>
    <property type="project" value="UniProtKB-KW"/>
</dbReference>
<dbReference type="PANTHER" id="PTHR18934:SF99">
    <property type="entry name" value="ATP-DEPENDENT RNA HELICASE DHX37-RELATED"/>
    <property type="match status" value="1"/>
</dbReference>
<dbReference type="InterPro" id="IPR007502">
    <property type="entry name" value="Helicase-assoc_dom"/>
</dbReference>
<dbReference type="InterPro" id="IPR027417">
    <property type="entry name" value="P-loop_NTPase"/>
</dbReference>
<dbReference type="CDD" id="cd22584">
    <property type="entry name" value="Rcat_RBR_unk"/>
    <property type="match status" value="1"/>
</dbReference>
<dbReference type="CDD" id="cd00590">
    <property type="entry name" value="RRM_SF"/>
    <property type="match status" value="1"/>
</dbReference>
<dbReference type="Pfam" id="PF01485">
    <property type="entry name" value="IBR"/>
    <property type="match status" value="2"/>
</dbReference>
<keyword evidence="4" id="KW-0547">Nucleotide-binding</keyword>
<dbReference type="Gene3D" id="1.20.120.1750">
    <property type="match status" value="1"/>
</dbReference>
<keyword evidence="9 12" id="KW-0862">Zinc</keyword>
<dbReference type="InterPro" id="IPR000504">
    <property type="entry name" value="RRM_dom"/>
</dbReference>
<dbReference type="GO" id="GO:0016740">
    <property type="term" value="F:transferase activity"/>
    <property type="evidence" value="ECO:0007669"/>
    <property type="project" value="UniProtKB-KW"/>
</dbReference>
<keyword evidence="8" id="KW-0347">Helicase</keyword>
<keyword evidence="6" id="KW-0833">Ubl conjugation pathway</keyword>
<dbReference type="GO" id="GO:0004386">
    <property type="term" value="F:helicase activity"/>
    <property type="evidence" value="ECO:0007669"/>
    <property type="project" value="UniProtKB-KW"/>
</dbReference>
<dbReference type="SUPFAM" id="SSF52540">
    <property type="entry name" value="P-loop containing nucleoside triphosphate hydrolases"/>
    <property type="match status" value="1"/>
</dbReference>
<reference evidence="18" key="1">
    <citation type="submission" date="2021-02" db="EMBL/GenBank/DDBJ databases">
        <authorList>
            <person name="Nowell W R."/>
        </authorList>
    </citation>
    <scope>NUCLEOTIDE SEQUENCE</scope>
</reference>
<dbReference type="Pfam" id="PF00271">
    <property type="entry name" value="Helicase_C"/>
    <property type="match status" value="1"/>
</dbReference>
<feature type="domain" description="C3H1-type" evidence="15">
    <location>
        <begin position="1944"/>
        <end position="1971"/>
    </location>
</feature>
<comment type="caution">
    <text evidence="18">The sequence shown here is derived from an EMBL/GenBank/DDBJ whole genome shotgun (WGS) entry which is preliminary data.</text>
</comment>
<dbReference type="CDD" id="cd20335">
    <property type="entry name" value="BRcat_RBR"/>
    <property type="match status" value="1"/>
</dbReference>
<dbReference type="PROSITE" id="PS51873">
    <property type="entry name" value="TRIAD"/>
    <property type="match status" value="1"/>
</dbReference>
<dbReference type="InterPro" id="IPR001650">
    <property type="entry name" value="Helicase_C-like"/>
</dbReference>
<evidence type="ECO:0000313" key="19">
    <source>
        <dbReference type="Proteomes" id="UP000676336"/>
    </source>
</evidence>
<dbReference type="Pfam" id="PF00076">
    <property type="entry name" value="RRM_1"/>
    <property type="match status" value="1"/>
</dbReference>
<evidence type="ECO:0000259" key="17">
    <source>
        <dbReference type="PROSITE" id="PS51873"/>
    </source>
</evidence>
<proteinExistence type="predicted"/>
<feature type="domain" description="RRM" evidence="14">
    <location>
        <begin position="817"/>
        <end position="892"/>
    </location>
</feature>
<evidence type="ECO:0000256" key="4">
    <source>
        <dbReference type="ARBA" id="ARBA00022741"/>
    </source>
</evidence>
<dbReference type="Gene3D" id="1.20.120.1080">
    <property type="match status" value="1"/>
</dbReference>
<evidence type="ECO:0000256" key="9">
    <source>
        <dbReference type="ARBA" id="ARBA00022833"/>
    </source>
</evidence>
<evidence type="ECO:0000256" key="1">
    <source>
        <dbReference type="ARBA" id="ARBA00022679"/>
    </source>
</evidence>
<dbReference type="SUPFAM" id="SSF57850">
    <property type="entry name" value="RING/U-box"/>
    <property type="match status" value="3"/>
</dbReference>
<evidence type="ECO:0000256" key="8">
    <source>
        <dbReference type="ARBA" id="ARBA00022806"/>
    </source>
</evidence>
<evidence type="ECO:0000313" key="18">
    <source>
        <dbReference type="EMBL" id="CAF3843895.1"/>
    </source>
</evidence>
<evidence type="ECO:0000256" key="6">
    <source>
        <dbReference type="ARBA" id="ARBA00022786"/>
    </source>
</evidence>
<evidence type="ECO:0000259" key="16">
    <source>
        <dbReference type="PROSITE" id="PS51194"/>
    </source>
</evidence>
<evidence type="ECO:0000259" key="15">
    <source>
        <dbReference type="PROSITE" id="PS50103"/>
    </source>
</evidence>
<gene>
    <name evidence="18" type="ORF">SMN809_LOCUS3613</name>
</gene>
<organism evidence="18 19">
    <name type="scientific">Rotaria magnacalcarata</name>
    <dbReference type="NCBI Taxonomy" id="392030"/>
    <lineage>
        <taxon>Eukaryota</taxon>
        <taxon>Metazoa</taxon>
        <taxon>Spiralia</taxon>
        <taxon>Gnathifera</taxon>
        <taxon>Rotifera</taxon>
        <taxon>Eurotatoria</taxon>
        <taxon>Bdelloidea</taxon>
        <taxon>Philodinida</taxon>
        <taxon>Philodinidae</taxon>
        <taxon>Rotaria</taxon>
    </lineage>
</organism>
<keyword evidence="11" id="KW-0694">RNA-binding</keyword>
<dbReference type="EMBL" id="CAJOBI010000767">
    <property type="protein sequence ID" value="CAF3843895.1"/>
    <property type="molecule type" value="Genomic_DNA"/>
</dbReference>
<keyword evidence="1" id="KW-0808">Transferase</keyword>
<dbReference type="InterPro" id="IPR000571">
    <property type="entry name" value="Znf_CCCH"/>
</dbReference>
<dbReference type="SMART" id="SM00360">
    <property type="entry name" value="RRM"/>
    <property type="match status" value="2"/>
</dbReference>
<evidence type="ECO:0000256" key="13">
    <source>
        <dbReference type="SAM" id="MobiDB-lite"/>
    </source>
</evidence>
<keyword evidence="7" id="KW-0378">Hydrolase</keyword>
<feature type="domain" description="RING-type" evidence="17">
    <location>
        <begin position="1482"/>
        <end position="1692"/>
    </location>
</feature>
<keyword evidence="5 12" id="KW-0863">Zinc-finger</keyword>
<evidence type="ECO:0000256" key="3">
    <source>
        <dbReference type="ARBA" id="ARBA00022737"/>
    </source>
</evidence>